<proteinExistence type="predicted"/>
<protein>
    <recommendedName>
        <fullName evidence="5">Right handed beta helix domain-containing protein</fullName>
    </recommendedName>
</protein>
<comment type="caution">
    <text evidence="3">The sequence shown here is derived from an EMBL/GenBank/DDBJ whole genome shotgun (WGS) entry which is preliminary data.</text>
</comment>
<feature type="compositionally biased region" description="Basic and acidic residues" evidence="1">
    <location>
        <begin position="147"/>
        <end position="166"/>
    </location>
</feature>
<evidence type="ECO:0000313" key="3">
    <source>
        <dbReference type="EMBL" id="GBG88431.1"/>
    </source>
</evidence>
<feature type="region of interest" description="Disordered" evidence="1">
    <location>
        <begin position="126"/>
        <end position="166"/>
    </location>
</feature>
<sequence>MAEGGGSRSGVTRKRNRRAEGVSATNLNALGGHNFSHCGYGTNTWTAAKFCRTSRRIALLLIPIYLCVFFLGPCAVSGMRDTWHGAWAGSNPPGAGFTRGGTRYDSFNEGPTVSASTVKAAAVAVEPNATGETPTAARTAAPGGEGGGKRKDGRSGDAEAGKEDSVGREIVITSNMQVLEEFKVADKLTIRGDPKLCPNRACSISANAVTRVFHVYEGGSLTLINLVVTRGFSHLNGGAVFLEAGGKLNATEVAFSRNSVWDGSGGAVYVARGATADFTRCLFIANSAIRGHGGAAYIGRTGKATIKGCAFEKNAGKSSRKQDIYAAKASAVSLQFCRDLKPWTAGIGNIKFEEIPEGACVKSPPQPIRVVRPVDNMARAGEAR</sequence>
<dbReference type="SUPFAM" id="SSF51126">
    <property type="entry name" value="Pectin lyase-like"/>
    <property type="match status" value="1"/>
</dbReference>
<dbReference type="InterPro" id="IPR011050">
    <property type="entry name" value="Pectin_lyase_fold/virulence"/>
</dbReference>
<evidence type="ECO:0000256" key="1">
    <source>
        <dbReference type="SAM" id="MobiDB-lite"/>
    </source>
</evidence>
<dbReference type="Proteomes" id="UP000265515">
    <property type="component" value="Unassembled WGS sequence"/>
</dbReference>
<dbReference type="Gramene" id="GBG88431">
    <property type="protein sequence ID" value="GBG88431"/>
    <property type="gene ID" value="CBR_g47130"/>
</dbReference>
<name>A0A388M1K9_CHABU</name>
<dbReference type="AlphaFoldDB" id="A0A388M1K9"/>
<feature type="transmembrane region" description="Helical" evidence="2">
    <location>
        <begin position="57"/>
        <end position="79"/>
    </location>
</feature>
<dbReference type="EMBL" id="BFEA01000672">
    <property type="protein sequence ID" value="GBG88431.1"/>
    <property type="molecule type" value="Genomic_DNA"/>
</dbReference>
<keyword evidence="2" id="KW-1133">Transmembrane helix</keyword>
<keyword evidence="2" id="KW-0812">Transmembrane</keyword>
<evidence type="ECO:0008006" key="5">
    <source>
        <dbReference type="Google" id="ProtNLM"/>
    </source>
</evidence>
<dbReference type="STRING" id="69332.A0A388M1K9"/>
<organism evidence="3 4">
    <name type="scientific">Chara braunii</name>
    <name type="common">Braun's stonewort</name>
    <dbReference type="NCBI Taxonomy" id="69332"/>
    <lineage>
        <taxon>Eukaryota</taxon>
        <taxon>Viridiplantae</taxon>
        <taxon>Streptophyta</taxon>
        <taxon>Charophyceae</taxon>
        <taxon>Charales</taxon>
        <taxon>Characeae</taxon>
        <taxon>Chara</taxon>
    </lineage>
</organism>
<evidence type="ECO:0000256" key="2">
    <source>
        <dbReference type="SAM" id="Phobius"/>
    </source>
</evidence>
<gene>
    <name evidence="3" type="ORF">CBR_g47130</name>
</gene>
<keyword evidence="4" id="KW-1185">Reference proteome</keyword>
<reference evidence="3 4" key="1">
    <citation type="journal article" date="2018" name="Cell">
        <title>The Chara Genome: Secondary Complexity and Implications for Plant Terrestrialization.</title>
        <authorList>
            <person name="Nishiyama T."/>
            <person name="Sakayama H."/>
            <person name="Vries J.D."/>
            <person name="Buschmann H."/>
            <person name="Saint-Marcoux D."/>
            <person name="Ullrich K.K."/>
            <person name="Haas F.B."/>
            <person name="Vanderstraeten L."/>
            <person name="Becker D."/>
            <person name="Lang D."/>
            <person name="Vosolsobe S."/>
            <person name="Rombauts S."/>
            <person name="Wilhelmsson P.K.I."/>
            <person name="Janitza P."/>
            <person name="Kern R."/>
            <person name="Heyl A."/>
            <person name="Rumpler F."/>
            <person name="Villalobos L.I.A.C."/>
            <person name="Clay J.M."/>
            <person name="Skokan R."/>
            <person name="Toyoda A."/>
            <person name="Suzuki Y."/>
            <person name="Kagoshima H."/>
            <person name="Schijlen E."/>
            <person name="Tajeshwar N."/>
            <person name="Catarino B."/>
            <person name="Hetherington A.J."/>
            <person name="Saltykova A."/>
            <person name="Bonnot C."/>
            <person name="Breuninger H."/>
            <person name="Symeonidi A."/>
            <person name="Radhakrishnan G.V."/>
            <person name="Van Nieuwerburgh F."/>
            <person name="Deforce D."/>
            <person name="Chang C."/>
            <person name="Karol K.G."/>
            <person name="Hedrich R."/>
            <person name="Ulvskov P."/>
            <person name="Glockner G."/>
            <person name="Delwiche C.F."/>
            <person name="Petrasek J."/>
            <person name="Van de Peer Y."/>
            <person name="Friml J."/>
            <person name="Beilby M."/>
            <person name="Dolan L."/>
            <person name="Kohara Y."/>
            <person name="Sugano S."/>
            <person name="Fujiyama A."/>
            <person name="Delaux P.-M."/>
            <person name="Quint M."/>
            <person name="TheiBen G."/>
            <person name="Hagemann M."/>
            <person name="Harholt J."/>
            <person name="Dunand C."/>
            <person name="Zachgo S."/>
            <person name="Langdale J."/>
            <person name="Maumus F."/>
            <person name="Straeten D.V.D."/>
            <person name="Gould S.B."/>
            <person name="Rensing S.A."/>
        </authorList>
    </citation>
    <scope>NUCLEOTIDE SEQUENCE [LARGE SCALE GENOMIC DNA]</scope>
    <source>
        <strain evidence="3 4">S276</strain>
    </source>
</reference>
<accession>A0A388M1K9</accession>
<keyword evidence="2" id="KW-0472">Membrane</keyword>
<feature type="compositionally biased region" description="Low complexity" evidence="1">
    <location>
        <begin position="126"/>
        <end position="142"/>
    </location>
</feature>
<evidence type="ECO:0000313" key="4">
    <source>
        <dbReference type="Proteomes" id="UP000265515"/>
    </source>
</evidence>